<organism evidence="1 2">
    <name type="scientific">Hypoxylon rubiginosum</name>
    <dbReference type="NCBI Taxonomy" id="110542"/>
    <lineage>
        <taxon>Eukaryota</taxon>
        <taxon>Fungi</taxon>
        <taxon>Dikarya</taxon>
        <taxon>Ascomycota</taxon>
        <taxon>Pezizomycotina</taxon>
        <taxon>Sordariomycetes</taxon>
        <taxon>Xylariomycetidae</taxon>
        <taxon>Xylariales</taxon>
        <taxon>Hypoxylaceae</taxon>
        <taxon>Hypoxylon</taxon>
    </lineage>
</organism>
<gene>
    <name evidence="1" type="ORF">F4820DRAFT_401444</name>
</gene>
<dbReference type="Proteomes" id="UP001497700">
    <property type="component" value="Unassembled WGS sequence"/>
</dbReference>
<evidence type="ECO:0000313" key="1">
    <source>
        <dbReference type="EMBL" id="KAI4871100.1"/>
    </source>
</evidence>
<protein>
    <submittedName>
        <fullName evidence="1">Uncharacterized protein</fullName>
    </submittedName>
</protein>
<accession>A0ACB9ZKR2</accession>
<name>A0ACB9ZKR2_9PEZI</name>
<evidence type="ECO:0000313" key="2">
    <source>
        <dbReference type="Proteomes" id="UP001497700"/>
    </source>
</evidence>
<sequence length="391" mass="45179">MNQLAVPTTRTVLLSIPPVLVSLYLIYKLSPTNLSRGQRRRTHARAALSESSEVDVSASEEPDEEDDEDRPRYEYFCMLRPLFDIENENSAKDESEQVAKADLVNQYERNVRARNSIEMQPAADHPEHRWVTMWETWKLSGGFGRRASYTNPDFFKMHVYKEFHGEGTQETVENILIGFDKAFGKKRRDENNLKQMWAIVAGTMQWLLEMPPQSSWTMLNNKAKLSTTVGLIGRALVSVLNEFDHVKLLKADSEIKDLGLIMTYYLYWVDTLKGRGLELPFRKEVVAYAKKAGIDLKDAGLFGTEERVKELEKEVGKVKPLSGKAQPDRWDWKKKFRKFSKDYKIGGEKYNILKMTREERAGYAIDKKDPLAQFSDKDLQEGNVRIRPRRG</sequence>
<reference evidence="1 2" key="1">
    <citation type="journal article" date="2022" name="New Phytol.">
        <title>Ecological generalism drives hyperdiversity of secondary metabolite gene clusters in xylarialean endophytes.</title>
        <authorList>
            <person name="Franco M.E.E."/>
            <person name="Wisecaver J.H."/>
            <person name="Arnold A.E."/>
            <person name="Ju Y.M."/>
            <person name="Slot J.C."/>
            <person name="Ahrendt S."/>
            <person name="Moore L.P."/>
            <person name="Eastman K.E."/>
            <person name="Scott K."/>
            <person name="Konkel Z."/>
            <person name="Mondo S.J."/>
            <person name="Kuo A."/>
            <person name="Hayes R.D."/>
            <person name="Haridas S."/>
            <person name="Andreopoulos B."/>
            <person name="Riley R."/>
            <person name="LaButti K."/>
            <person name="Pangilinan J."/>
            <person name="Lipzen A."/>
            <person name="Amirebrahimi M."/>
            <person name="Yan J."/>
            <person name="Adam C."/>
            <person name="Keymanesh K."/>
            <person name="Ng V."/>
            <person name="Louie K."/>
            <person name="Northen T."/>
            <person name="Drula E."/>
            <person name="Henrissat B."/>
            <person name="Hsieh H.M."/>
            <person name="Youens-Clark K."/>
            <person name="Lutzoni F."/>
            <person name="Miadlikowska J."/>
            <person name="Eastwood D.C."/>
            <person name="Hamelin R.C."/>
            <person name="Grigoriev I.V."/>
            <person name="U'Ren J.M."/>
        </authorList>
    </citation>
    <scope>NUCLEOTIDE SEQUENCE [LARGE SCALE GENOMIC DNA]</scope>
    <source>
        <strain evidence="1 2">CBS 119005</strain>
    </source>
</reference>
<comment type="caution">
    <text evidence="1">The sequence shown here is derived from an EMBL/GenBank/DDBJ whole genome shotgun (WGS) entry which is preliminary data.</text>
</comment>
<dbReference type="EMBL" id="MU393421">
    <property type="protein sequence ID" value="KAI4871100.1"/>
    <property type="molecule type" value="Genomic_DNA"/>
</dbReference>
<keyword evidence="2" id="KW-1185">Reference proteome</keyword>
<proteinExistence type="predicted"/>